<dbReference type="AlphaFoldDB" id="A0A4Q8BFH9"/>
<name>A0A4Q8BFH9_9ACTN</name>
<keyword evidence="3" id="KW-1185">Reference proteome</keyword>
<gene>
    <name evidence="2" type="ORF">EV384_5398</name>
</gene>
<organism evidence="2 3">
    <name type="scientific">Micromonospora kangleipakensis</name>
    <dbReference type="NCBI Taxonomy" id="1077942"/>
    <lineage>
        <taxon>Bacteria</taxon>
        <taxon>Bacillati</taxon>
        <taxon>Actinomycetota</taxon>
        <taxon>Actinomycetes</taxon>
        <taxon>Micromonosporales</taxon>
        <taxon>Micromonosporaceae</taxon>
        <taxon>Micromonospora</taxon>
    </lineage>
</organism>
<protein>
    <submittedName>
        <fullName evidence="2">Uncharacterized protein</fullName>
    </submittedName>
</protein>
<dbReference type="SUPFAM" id="SSF48452">
    <property type="entry name" value="TPR-like"/>
    <property type="match status" value="1"/>
</dbReference>
<reference evidence="2 3" key="1">
    <citation type="submission" date="2019-02" db="EMBL/GenBank/DDBJ databases">
        <title>Sequencing the genomes of 1000 actinobacteria strains.</title>
        <authorList>
            <person name="Klenk H.-P."/>
        </authorList>
    </citation>
    <scope>NUCLEOTIDE SEQUENCE [LARGE SCALE GENOMIC DNA]</scope>
    <source>
        <strain evidence="2 3">DSM 45612</strain>
    </source>
</reference>
<dbReference type="Gene3D" id="1.25.40.10">
    <property type="entry name" value="Tetratricopeptide repeat domain"/>
    <property type="match status" value="1"/>
</dbReference>
<accession>A0A4Q8BFH9</accession>
<feature type="region of interest" description="Disordered" evidence="1">
    <location>
        <begin position="65"/>
        <end position="95"/>
    </location>
</feature>
<dbReference type="EMBL" id="SHLD01000001">
    <property type="protein sequence ID" value="RZU76722.1"/>
    <property type="molecule type" value="Genomic_DNA"/>
</dbReference>
<sequence length="95" mass="10587">MPAGPRHQTPNEATEAAFAAIAGEPLRESANAALIKIFLAERNVAQARHQLERYAALMWSEFRIRPSAGRTNRSRQRPVPLPAGDDEIDGRLTRR</sequence>
<evidence type="ECO:0000313" key="3">
    <source>
        <dbReference type="Proteomes" id="UP000294114"/>
    </source>
</evidence>
<dbReference type="Proteomes" id="UP000294114">
    <property type="component" value="Unassembled WGS sequence"/>
</dbReference>
<evidence type="ECO:0000256" key="1">
    <source>
        <dbReference type="SAM" id="MobiDB-lite"/>
    </source>
</evidence>
<proteinExistence type="predicted"/>
<comment type="caution">
    <text evidence="2">The sequence shown here is derived from an EMBL/GenBank/DDBJ whole genome shotgun (WGS) entry which is preliminary data.</text>
</comment>
<evidence type="ECO:0000313" key="2">
    <source>
        <dbReference type="EMBL" id="RZU76722.1"/>
    </source>
</evidence>
<dbReference type="InterPro" id="IPR011990">
    <property type="entry name" value="TPR-like_helical_dom_sf"/>
</dbReference>